<name>A0A841ZPJ4_9LIST</name>
<evidence type="ECO:0008006" key="6">
    <source>
        <dbReference type="Google" id="ProtNLM"/>
    </source>
</evidence>
<dbReference type="Gene3D" id="2.60.40.10">
    <property type="entry name" value="Immunoglobulins"/>
    <property type="match status" value="4"/>
</dbReference>
<keyword evidence="1" id="KW-0732">Signal</keyword>
<dbReference type="InterPro" id="IPR013783">
    <property type="entry name" value="Ig-like_fold"/>
</dbReference>
<feature type="domain" description="FNG" evidence="3">
    <location>
        <begin position="55"/>
        <end position="207"/>
    </location>
</feature>
<dbReference type="InterPro" id="IPR041498">
    <property type="entry name" value="Big_6"/>
</dbReference>
<evidence type="ECO:0000313" key="4">
    <source>
        <dbReference type="EMBL" id="MBC1521268.1"/>
    </source>
</evidence>
<dbReference type="AlphaFoldDB" id="A0A841ZPJ4"/>
<feature type="chain" id="PRO_5038940547" description="Bacterial Ig domain-containing protein" evidence="1">
    <location>
        <begin position="20"/>
        <end position="805"/>
    </location>
</feature>
<accession>A0A841ZPJ4</accession>
<comment type="caution">
    <text evidence="4">The sequence shown here is derived from an EMBL/GenBank/DDBJ whole genome shotgun (WGS) entry which is preliminary data.</text>
</comment>
<proteinExistence type="predicted"/>
<feature type="domain" description="Bacterial Ig" evidence="2">
    <location>
        <begin position="387"/>
        <end position="466"/>
    </location>
</feature>
<evidence type="ECO:0000259" key="3">
    <source>
        <dbReference type="Pfam" id="PF24424"/>
    </source>
</evidence>
<dbReference type="Proteomes" id="UP000559885">
    <property type="component" value="Unassembled WGS sequence"/>
</dbReference>
<evidence type="ECO:0000313" key="5">
    <source>
        <dbReference type="Proteomes" id="UP000559885"/>
    </source>
</evidence>
<feature type="domain" description="Bacterial Ig" evidence="2">
    <location>
        <begin position="553"/>
        <end position="638"/>
    </location>
</feature>
<dbReference type="RefSeq" id="WP_185373090.1">
    <property type="nucleotide sequence ID" value="NZ_JAARRM010000002.1"/>
</dbReference>
<feature type="domain" description="Bacterial Ig" evidence="2">
    <location>
        <begin position="295"/>
        <end position="383"/>
    </location>
</feature>
<dbReference type="Pfam" id="PF17936">
    <property type="entry name" value="Big_6"/>
    <property type="match status" value="5"/>
</dbReference>
<reference evidence="4 5" key="1">
    <citation type="submission" date="2020-03" db="EMBL/GenBank/DDBJ databases">
        <title>Soil Listeria distribution.</title>
        <authorList>
            <person name="Liao J."/>
            <person name="Wiedmann M."/>
        </authorList>
    </citation>
    <scope>NUCLEOTIDE SEQUENCE [LARGE SCALE GENOMIC DNA]</scope>
    <source>
        <strain evidence="4 5">FSL L7-1507</strain>
    </source>
</reference>
<feature type="domain" description="Bacterial Ig" evidence="2">
    <location>
        <begin position="213"/>
        <end position="292"/>
    </location>
</feature>
<sequence length="805" mass="85866">MKKTKLGKAMKFVAAGVLASTVFTNIPIAEKISKAQNNSKATQLSTTKANVATNAFDISTGWSVLKYSSDLNVPVQNTFLQGRKIQMPDGDQYNTAYINFANIGNSIFKAQRVFKLEKGKTYNFTWYYQVHVLGGSQASISFNGDVKTATPIDTNNMDDLLPKPYKKTIVAKEDQNYTVTLEYNAPKYSNVLMSVGYKIGDPNNGVITEEVPAPKLSTLEAGQRQVQGTGVAGNRVVIKDGSGQEIGSGIVGQDGRFLIGLNRSLIYDETITAVQIDSSGMASTPVSAKVEDHVAPEKPVVKNIEVSEQIVKGSAEMGSKIEVTDEKGDLVGEGIANGVDVGNGQSQFSIHLTQPANIGDKLTVKAVDEAGNESPTTTVLVVDTVKPGVPVVNPLDDTMKQISGKGSKVGSQIIVSINDQVLYGKVGPDKQFTINLNHPIPGGTKVKVVEVDTQNNRSEPAIVTVKGTVKTKIPKINEVGDSSKTVTGTAEPNSQIKVVLGQDLYTTKADSNGDFVVNLNTTYPKNTEGNVRATGQSGIESDPVKIVVEDTTAPGAPALNTVLKTSTTISGSTEPFAVVRVSLGLPNGNTASYVKKADQNGNFTIDLARNFPMGTTITATATDESNNVSPVFQSMVMDSQKLTMSLSPVTSQDQQAIGNVSRPNVDVTVKVGDRLFKTKSDANGSFVVDIERRYPIGTPVSAYVTSMGENAEIVNQFVEPRLPTFETGKIPAVGDQMIVINADPDSLVTMTIQSQHGGSDVLQQMADSNGQAIFRLKKPIASFDTLDCYSEVDGVKSHVSSVIIF</sequence>
<evidence type="ECO:0000259" key="2">
    <source>
        <dbReference type="Pfam" id="PF17936"/>
    </source>
</evidence>
<gene>
    <name evidence="4" type="ORF">HB912_06385</name>
</gene>
<feature type="domain" description="Bacterial Ig" evidence="2">
    <location>
        <begin position="474"/>
        <end position="550"/>
    </location>
</feature>
<dbReference type="InterPro" id="IPR057034">
    <property type="entry name" value="FNG"/>
</dbReference>
<organism evidence="4 5">
    <name type="scientific">Listeria aquatica</name>
    <dbReference type="NCBI Taxonomy" id="1494960"/>
    <lineage>
        <taxon>Bacteria</taxon>
        <taxon>Bacillati</taxon>
        <taxon>Bacillota</taxon>
        <taxon>Bacilli</taxon>
        <taxon>Bacillales</taxon>
        <taxon>Listeriaceae</taxon>
        <taxon>Listeria</taxon>
    </lineage>
</organism>
<feature type="signal peptide" evidence="1">
    <location>
        <begin position="1"/>
        <end position="19"/>
    </location>
</feature>
<protein>
    <recommendedName>
        <fullName evidence="6">Bacterial Ig domain-containing protein</fullName>
    </recommendedName>
</protein>
<dbReference type="EMBL" id="JAARRM010000002">
    <property type="protein sequence ID" value="MBC1521268.1"/>
    <property type="molecule type" value="Genomic_DNA"/>
</dbReference>
<dbReference type="Pfam" id="PF24424">
    <property type="entry name" value="FNG"/>
    <property type="match status" value="1"/>
</dbReference>
<evidence type="ECO:0000256" key="1">
    <source>
        <dbReference type="SAM" id="SignalP"/>
    </source>
</evidence>